<dbReference type="Proteomes" id="UP000248259">
    <property type="component" value="Unassembled WGS sequence"/>
</dbReference>
<sequence length="84" mass="9073">DRGNITGLVDPLNRETRIDYAANGIDVVSVRQKSNAPGSINGYAMLASYTWNTAHRPLTFTDAAGQTTTYSWNAAGQLRSVTDP</sequence>
<comment type="caution">
    <text evidence="1">The sequence shown here is derived from an EMBL/GenBank/DDBJ whole genome shotgun (WGS) entry which is preliminary data.</text>
</comment>
<keyword evidence="3" id="KW-1185">Reference proteome</keyword>
<dbReference type="EMBL" id="QKOE01000182">
    <property type="protein sequence ID" value="PZA14114.1"/>
    <property type="molecule type" value="Genomic_DNA"/>
</dbReference>
<proteinExistence type="predicted"/>
<dbReference type="OrthoDB" id="8552614at2"/>
<feature type="non-terminal residue" evidence="1">
    <location>
        <position position="84"/>
    </location>
</feature>
<gene>
    <name evidence="2" type="ORF">DNK49_23645</name>
    <name evidence="1" type="ORF">DNK49_23660</name>
</gene>
<reference evidence="1 3" key="1">
    <citation type="submission" date="2018-06" db="EMBL/GenBank/DDBJ databases">
        <title>Azoarcus communis strain SWub3 genome.</title>
        <authorList>
            <person name="Zorraquino Salvo V."/>
            <person name="Toubiana D."/>
            <person name="Blumwald E."/>
        </authorList>
    </citation>
    <scope>NUCLEOTIDE SEQUENCE [LARGE SCALE GENOMIC DNA]</scope>
    <source>
        <strain evidence="1 3">SWub3</strain>
    </source>
</reference>
<dbReference type="EMBL" id="QKOE01000185">
    <property type="protein sequence ID" value="PZA14112.1"/>
    <property type="molecule type" value="Genomic_DNA"/>
</dbReference>
<dbReference type="RefSeq" id="WP_133255195.1">
    <property type="nucleotide sequence ID" value="NZ_QKOE01000182.1"/>
</dbReference>
<evidence type="ECO:0000313" key="2">
    <source>
        <dbReference type="EMBL" id="PZA14114.1"/>
    </source>
</evidence>
<dbReference type="InterPro" id="IPR006530">
    <property type="entry name" value="YD"/>
</dbReference>
<organism evidence="1 3">
    <name type="scientific">Parazoarcus communis SWub3 = DSM 12120</name>
    <dbReference type="NCBI Taxonomy" id="1121029"/>
    <lineage>
        <taxon>Bacteria</taxon>
        <taxon>Pseudomonadati</taxon>
        <taxon>Pseudomonadota</taxon>
        <taxon>Betaproteobacteria</taxon>
        <taxon>Rhodocyclales</taxon>
        <taxon>Zoogloeaceae</taxon>
        <taxon>Parazoarcus</taxon>
    </lineage>
</organism>
<dbReference type="Pfam" id="PF05593">
    <property type="entry name" value="RHS_repeat"/>
    <property type="match status" value="1"/>
</dbReference>
<feature type="non-terminal residue" evidence="1">
    <location>
        <position position="1"/>
    </location>
</feature>
<evidence type="ECO:0000313" key="3">
    <source>
        <dbReference type="Proteomes" id="UP000248259"/>
    </source>
</evidence>
<protein>
    <recommendedName>
        <fullName evidence="4">RHS repeat protein</fullName>
    </recommendedName>
</protein>
<dbReference type="AlphaFoldDB" id="A0A323UM33"/>
<dbReference type="Gene3D" id="2.180.10.10">
    <property type="entry name" value="RHS repeat-associated core"/>
    <property type="match status" value="1"/>
</dbReference>
<name>A0A323UM33_9RHOO</name>
<evidence type="ECO:0000313" key="1">
    <source>
        <dbReference type="EMBL" id="PZA14112.1"/>
    </source>
</evidence>
<dbReference type="NCBIfam" id="TIGR01643">
    <property type="entry name" value="YD_repeat_2x"/>
    <property type="match status" value="1"/>
</dbReference>
<dbReference type="InterPro" id="IPR031325">
    <property type="entry name" value="RHS_repeat"/>
</dbReference>
<evidence type="ECO:0008006" key="4">
    <source>
        <dbReference type="Google" id="ProtNLM"/>
    </source>
</evidence>
<accession>A0A323UM33</accession>